<proteinExistence type="predicted"/>
<sequence>VKKVLEKYTTEITTLSNTEVSFFSHQGYLILPSFLPPKQCAR</sequence>
<gene>
    <name evidence="1" type="ORF">METZ01_LOCUS194213</name>
</gene>
<protein>
    <submittedName>
        <fullName evidence="1">Uncharacterized protein</fullName>
    </submittedName>
</protein>
<reference evidence="1" key="1">
    <citation type="submission" date="2018-05" db="EMBL/GenBank/DDBJ databases">
        <authorList>
            <person name="Lanie J.A."/>
            <person name="Ng W.-L."/>
            <person name="Kazmierczak K.M."/>
            <person name="Andrzejewski T.M."/>
            <person name="Davidsen T.M."/>
            <person name="Wayne K.J."/>
            <person name="Tettelin H."/>
            <person name="Glass J.I."/>
            <person name="Rusch D."/>
            <person name="Podicherti R."/>
            <person name="Tsui H.-C.T."/>
            <person name="Winkler M.E."/>
        </authorList>
    </citation>
    <scope>NUCLEOTIDE SEQUENCE</scope>
</reference>
<dbReference type="EMBL" id="UINC01040875">
    <property type="protein sequence ID" value="SVB41359.1"/>
    <property type="molecule type" value="Genomic_DNA"/>
</dbReference>
<evidence type="ECO:0000313" key="1">
    <source>
        <dbReference type="EMBL" id="SVB41359.1"/>
    </source>
</evidence>
<organism evidence="1">
    <name type="scientific">marine metagenome</name>
    <dbReference type="NCBI Taxonomy" id="408172"/>
    <lineage>
        <taxon>unclassified sequences</taxon>
        <taxon>metagenomes</taxon>
        <taxon>ecological metagenomes</taxon>
    </lineage>
</organism>
<name>A0A382DT71_9ZZZZ</name>
<dbReference type="AlphaFoldDB" id="A0A382DT71"/>
<feature type="non-terminal residue" evidence="1">
    <location>
        <position position="1"/>
    </location>
</feature>
<accession>A0A382DT71</accession>
<feature type="non-terminal residue" evidence="1">
    <location>
        <position position="42"/>
    </location>
</feature>